<dbReference type="PATRIC" id="fig|1276257.3.peg.813"/>
<gene>
    <name evidence="1" type="ORF">SSABA_v1c08010</name>
</gene>
<dbReference type="HOGENOM" id="CLU_2773823_0_0_14"/>
<reference evidence="1 2" key="1">
    <citation type="journal article" date="2014" name="Genome Biol. Evol.">
        <title>Molecular evolution of the substrate utilization strategies and putative virulence factors in mosquito-associated Spiroplasma species.</title>
        <authorList>
            <person name="Chang T.H."/>
            <person name="Lo W.S."/>
            <person name="Ku C."/>
            <person name="Chen L.L."/>
            <person name="Kuo C.H."/>
        </authorList>
    </citation>
    <scope>NUCLEOTIDE SEQUENCE [LARGE SCALE GENOMIC DNA]</scope>
    <source>
        <strain evidence="1">Ar-1343</strain>
    </source>
</reference>
<sequence>MASNQTKTDDFLFLFCKNCWNYQKFQLSKNQEQTLSQKTTFLCLKCNLEQNVDLEKIQNYYEVLNEHNN</sequence>
<organism evidence="1 2">
    <name type="scientific">Spiroplasma sabaudiense Ar-1343</name>
    <dbReference type="NCBI Taxonomy" id="1276257"/>
    <lineage>
        <taxon>Bacteria</taxon>
        <taxon>Bacillati</taxon>
        <taxon>Mycoplasmatota</taxon>
        <taxon>Mollicutes</taxon>
        <taxon>Entomoplasmatales</taxon>
        <taxon>Spiroplasmataceae</taxon>
        <taxon>Spiroplasma</taxon>
    </lineage>
</organism>
<dbReference type="Proteomes" id="UP000019265">
    <property type="component" value="Chromosome"/>
</dbReference>
<name>W6AB05_9MOLU</name>
<keyword evidence="2" id="KW-1185">Reference proteome</keyword>
<protein>
    <submittedName>
        <fullName evidence="1">Uncharacterized protein</fullName>
    </submittedName>
</protein>
<accession>W6AB05</accession>
<dbReference type="RefSeq" id="WP_025251339.1">
    <property type="nucleotide sequence ID" value="NZ_CP006934.1"/>
</dbReference>
<dbReference type="EMBL" id="CP006934">
    <property type="protein sequence ID" value="AHI54202.1"/>
    <property type="molecule type" value="Genomic_DNA"/>
</dbReference>
<evidence type="ECO:0000313" key="2">
    <source>
        <dbReference type="Proteomes" id="UP000019265"/>
    </source>
</evidence>
<dbReference type="STRING" id="1276257.SSABA_v1c08010"/>
<evidence type="ECO:0000313" key="1">
    <source>
        <dbReference type="EMBL" id="AHI54202.1"/>
    </source>
</evidence>
<dbReference type="KEGG" id="ssab:SSABA_v1c08010"/>
<proteinExistence type="predicted"/>
<dbReference type="OrthoDB" id="389707at2"/>
<dbReference type="AlphaFoldDB" id="W6AB05"/>